<feature type="binding site" evidence="11">
    <location>
        <position position="310"/>
    </location>
    <ligand>
        <name>FAD</name>
        <dbReference type="ChEBI" id="CHEBI:57692"/>
    </ligand>
</feature>
<dbReference type="Pfam" id="PF07992">
    <property type="entry name" value="Pyr_redox_2"/>
    <property type="match status" value="1"/>
</dbReference>
<evidence type="ECO:0000256" key="2">
    <source>
        <dbReference type="ARBA" id="ARBA00011738"/>
    </source>
</evidence>
<comment type="cofactor">
    <cofactor evidence="11">
        <name>FAD</name>
        <dbReference type="ChEBI" id="CHEBI:57692"/>
    </cofactor>
    <text evidence="11">Binds 1 FAD per subunit.</text>
</comment>
<evidence type="ECO:0000256" key="4">
    <source>
        <dbReference type="ARBA" id="ARBA00022827"/>
    </source>
</evidence>
<feature type="disulfide bond" description="Redox-active" evidence="12">
    <location>
        <begin position="51"/>
        <end position="56"/>
    </location>
</feature>
<dbReference type="PATRIC" id="fig|1265313.6.peg.1260"/>
<dbReference type="InterPro" id="IPR004099">
    <property type="entry name" value="Pyr_nucl-diS_OxRdtase_dimer"/>
</dbReference>
<dbReference type="InterPro" id="IPR006324">
    <property type="entry name" value="GSHR"/>
</dbReference>
<dbReference type="PIRSF" id="PIRSF000350">
    <property type="entry name" value="Mercury_reductase_MerA"/>
    <property type="match status" value="1"/>
</dbReference>
<dbReference type="GO" id="GO:0050660">
    <property type="term" value="F:flavin adenine dinucleotide binding"/>
    <property type="evidence" value="ECO:0007669"/>
    <property type="project" value="InterPro"/>
</dbReference>
<keyword evidence="5 14" id="KW-0521">NADP</keyword>
<proteinExistence type="inferred from homology"/>
<dbReference type="EC" id="1.8.1.7" evidence="14"/>
<dbReference type="GO" id="GO:0045454">
    <property type="term" value="P:cell redox homeostasis"/>
    <property type="evidence" value="ECO:0007669"/>
    <property type="project" value="InterPro"/>
</dbReference>
<evidence type="ECO:0000313" key="17">
    <source>
        <dbReference type="EMBL" id="KGE04052.1"/>
    </source>
</evidence>
<dbReference type="NCBIfam" id="NF004776">
    <property type="entry name" value="PRK06116.1"/>
    <property type="match status" value="1"/>
</dbReference>
<dbReference type="GO" id="GO:0004362">
    <property type="term" value="F:glutathione-disulfide reductase (NADPH) activity"/>
    <property type="evidence" value="ECO:0007669"/>
    <property type="project" value="UniProtKB-EC"/>
</dbReference>
<dbReference type="FunFam" id="3.50.50.60:FF:000051">
    <property type="entry name" value="Glutathione reductase"/>
    <property type="match status" value="1"/>
</dbReference>
<dbReference type="GO" id="GO:0034599">
    <property type="term" value="P:cellular response to oxidative stress"/>
    <property type="evidence" value="ECO:0007669"/>
    <property type="project" value="TreeGrafter"/>
</dbReference>
<feature type="active site" description="Proton acceptor" evidence="10">
    <location>
        <position position="443"/>
    </location>
</feature>
<comment type="subunit">
    <text evidence="2">Homodimer.</text>
</comment>
<dbReference type="GO" id="GO:0050661">
    <property type="term" value="F:NADP binding"/>
    <property type="evidence" value="ECO:0007669"/>
    <property type="project" value="InterPro"/>
</dbReference>
<dbReference type="PRINTS" id="PR00368">
    <property type="entry name" value="FADPNR"/>
</dbReference>
<evidence type="ECO:0000256" key="6">
    <source>
        <dbReference type="ARBA" id="ARBA00023002"/>
    </source>
</evidence>
<evidence type="ECO:0000256" key="1">
    <source>
        <dbReference type="ARBA" id="ARBA00007532"/>
    </source>
</evidence>
<name>A0A095VRH7_9GAMM</name>
<evidence type="ECO:0000259" key="16">
    <source>
        <dbReference type="Pfam" id="PF07992"/>
    </source>
</evidence>
<comment type="caution">
    <text evidence="17">The sequence shown here is derived from an EMBL/GenBank/DDBJ whole genome shotgun (WGS) entry which is preliminary data.</text>
</comment>
<dbReference type="NCBIfam" id="TIGR01424">
    <property type="entry name" value="gluta_reduc_2"/>
    <property type="match status" value="1"/>
</dbReference>
<dbReference type="InterPro" id="IPR012999">
    <property type="entry name" value="Pyr_OxRdtase_I_AS"/>
</dbReference>
<feature type="binding site" evidence="11">
    <location>
        <begin position="182"/>
        <end position="189"/>
    </location>
    <ligand>
        <name>NAD(+)</name>
        <dbReference type="ChEBI" id="CHEBI:57540"/>
    </ligand>
</feature>
<dbReference type="InterPro" id="IPR016156">
    <property type="entry name" value="FAD/NAD-linked_Rdtase_dimer_sf"/>
</dbReference>
<keyword evidence="4 11" id="KW-0274">FAD</keyword>
<protein>
    <recommendedName>
        <fullName evidence="14">Glutathione reductase</fullName>
        <shortName evidence="14">GRase</shortName>
        <ecNumber evidence="14">1.8.1.7</ecNumber>
    </recommendedName>
</protein>
<dbReference type="InterPro" id="IPR046952">
    <property type="entry name" value="GSHR/TRXR-like"/>
</dbReference>
<accession>A0A095VRH7</accession>
<dbReference type="PROSITE" id="PS00076">
    <property type="entry name" value="PYRIDINE_REDOX_1"/>
    <property type="match status" value="1"/>
</dbReference>
<feature type="domain" description="FAD/NAD(P)-binding" evidence="16">
    <location>
        <begin position="14"/>
        <end position="325"/>
    </location>
</feature>
<keyword evidence="3 13" id="KW-0285">Flavoprotein</keyword>
<keyword evidence="11" id="KW-0547">Nucleotide-binding</keyword>
<evidence type="ECO:0000256" key="13">
    <source>
        <dbReference type="RuleBase" id="RU003691"/>
    </source>
</evidence>
<evidence type="ECO:0000256" key="10">
    <source>
        <dbReference type="PIRSR" id="PIRSR000350-2"/>
    </source>
</evidence>
<evidence type="ECO:0000256" key="3">
    <source>
        <dbReference type="ARBA" id="ARBA00022630"/>
    </source>
</evidence>
<gene>
    <name evidence="17" type="ORF">HRUBRA_01276</name>
</gene>
<organism evidence="17 18">
    <name type="scientific">Pseudohaliea rubra DSM 19751</name>
    <dbReference type="NCBI Taxonomy" id="1265313"/>
    <lineage>
        <taxon>Bacteria</taxon>
        <taxon>Pseudomonadati</taxon>
        <taxon>Pseudomonadota</taxon>
        <taxon>Gammaproteobacteria</taxon>
        <taxon>Cellvibrionales</taxon>
        <taxon>Halieaceae</taxon>
        <taxon>Pseudohaliea</taxon>
    </lineage>
</organism>
<sequence>MAPAQETSMSDLDFDLFVIGAGSGGVRAARMAAGFGARVAIAEDRYLGGTCVNVGCVPKKLYVYASEFGKGFADAREFGWNSTVEGFDWHTLRDNKKNEIARLNAVYRNLLRGADATLIDGRARILNANTVAVGDDHYTTSRILIATGGWPSVPDIPGREHAITSNEIFDLAEFPERLVVVGGGYIAVEFAGIFNGLGSKVTQLYRGPLFLRGFDADIRGHAAQEIRKTGVDLRFETNVEAIEQAANGYRLLLNDGSFLEADAVLYATGRQPHLEGLGLENVDVELTSHGTIAVDEHFRTSEHNIFALGDVIGGMELTPVALAEGMAFARHEFGDPKKPVDYDFIPTAVFCQPNIGTVGFTEEQAEREFGEITLYKTDFRPMKHTISGRDERTFMKLIVDDATNRVVGVHMMGPDAGEIIQGIAIALKAGATKETFDSTIGIHPTAAEEFVTMREPWSED</sequence>
<evidence type="ECO:0000256" key="14">
    <source>
        <dbReference type="RuleBase" id="RU365040"/>
    </source>
</evidence>
<evidence type="ECO:0000256" key="12">
    <source>
        <dbReference type="PIRSR" id="PIRSR000350-4"/>
    </source>
</evidence>
<evidence type="ECO:0000313" key="18">
    <source>
        <dbReference type="Proteomes" id="UP000029640"/>
    </source>
</evidence>
<reference evidence="17 18" key="1">
    <citation type="journal article" date="2014" name="Genome Announc.">
        <title>Genome Sequence of Gammaproteobacterial Pseudohaliea rubra Type Strain DSM 19751, Isolated from Coastal Seawater of the Mediterranean Sea.</title>
        <authorList>
            <person name="Spring S."/>
            <person name="Fiebig A."/>
            <person name="Riedel T."/>
            <person name="Goker M."/>
            <person name="Klenk H.P."/>
        </authorList>
    </citation>
    <scope>NUCLEOTIDE SEQUENCE [LARGE SCALE GENOMIC DNA]</scope>
    <source>
        <strain evidence="17 18">DSM 19751</strain>
    </source>
</reference>
<comment type="similarity">
    <text evidence="1 13">Belongs to the class-I pyridine nucleotide-disulfide oxidoreductase family.</text>
</comment>
<feature type="domain" description="Pyridine nucleotide-disulphide oxidoreductase dimerisation" evidence="15">
    <location>
        <begin position="345"/>
        <end position="453"/>
    </location>
</feature>
<feature type="binding site" evidence="11">
    <location>
        <position position="269"/>
    </location>
    <ligand>
        <name>NAD(+)</name>
        <dbReference type="ChEBI" id="CHEBI:57540"/>
    </ligand>
</feature>
<evidence type="ECO:0000256" key="11">
    <source>
        <dbReference type="PIRSR" id="PIRSR000350-3"/>
    </source>
</evidence>
<keyword evidence="8 13" id="KW-0676">Redox-active center</keyword>
<dbReference type="Proteomes" id="UP000029640">
    <property type="component" value="Unassembled WGS sequence"/>
</dbReference>
<evidence type="ECO:0000256" key="7">
    <source>
        <dbReference type="ARBA" id="ARBA00023157"/>
    </source>
</evidence>
<dbReference type="PANTHER" id="PTHR42737:SF2">
    <property type="entry name" value="GLUTATHIONE REDUCTASE"/>
    <property type="match status" value="1"/>
</dbReference>
<dbReference type="GO" id="GO:0005829">
    <property type="term" value="C:cytosol"/>
    <property type="evidence" value="ECO:0007669"/>
    <property type="project" value="TreeGrafter"/>
</dbReference>
<dbReference type="HOGENOM" id="CLU_016755_2_1_6"/>
<dbReference type="Gene3D" id="3.30.390.30">
    <property type="match status" value="1"/>
</dbReference>
<dbReference type="InterPro" id="IPR001100">
    <property type="entry name" value="Pyr_nuc-diS_OxRdtase"/>
</dbReference>
<dbReference type="eggNOG" id="COG1249">
    <property type="taxonomic scope" value="Bacteria"/>
</dbReference>
<dbReference type="SUPFAM" id="SSF55424">
    <property type="entry name" value="FAD/NAD-linked reductases, dimerisation (C-terminal) domain"/>
    <property type="match status" value="1"/>
</dbReference>
<keyword evidence="6 13" id="KW-0560">Oxidoreductase</keyword>
<feature type="binding site" evidence="11">
    <location>
        <position position="60"/>
    </location>
    <ligand>
        <name>FAD</name>
        <dbReference type="ChEBI" id="CHEBI:57692"/>
    </ligand>
</feature>
<dbReference type="PRINTS" id="PR00411">
    <property type="entry name" value="PNDRDTASEI"/>
</dbReference>
<evidence type="ECO:0000256" key="8">
    <source>
        <dbReference type="ARBA" id="ARBA00023284"/>
    </source>
</evidence>
<dbReference type="InterPro" id="IPR036188">
    <property type="entry name" value="FAD/NAD-bd_sf"/>
</dbReference>
<dbReference type="InterPro" id="IPR023753">
    <property type="entry name" value="FAD/NAD-binding_dom"/>
</dbReference>
<keyword evidence="7" id="KW-1015">Disulfide bond</keyword>
<dbReference type="Pfam" id="PF02852">
    <property type="entry name" value="Pyr_redox_dim"/>
    <property type="match status" value="1"/>
</dbReference>
<evidence type="ECO:0000259" key="15">
    <source>
        <dbReference type="Pfam" id="PF02852"/>
    </source>
</evidence>
<dbReference type="EMBL" id="AUVB01000038">
    <property type="protein sequence ID" value="KGE04052.1"/>
    <property type="molecule type" value="Genomic_DNA"/>
</dbReference>
<dbReference type="SUPFAM" id="SSF51905">
    <property type="entry name" value="FAD/NAD(P)-binding domain"/>
    <property type="match status" value="1"/>
</dbReference>
<comment type="catalytic activity">
    <reaction evidence="9 14">
        <text>2 glutathione + NADP(+) = glutathione disulfide + NADPH + H(+)</text>
        <dbReference type="Rhea" id="RHEA:11740"/>
        <dbReference type="ChEBI" id="CHEBI:15378"/>
        <dbReference type="ChEBI" id="CHEBI:57783"/>
        <dbReference type="ChEBI" id="CHEBI:57925"/>
        <dbReference type="ChEBI" id="CHEBI:58297"/>
        <dbReference type="ChEBI" id="CHEBI:58349"/>
        <dbReference type="EC" id="1.8.1.7"/>
    </reaction>
</comment>
<dbReference type="GO" id="GO:0006749">
    <property type="term" value="P:glutathione metabolic process"/>
    <property type="evidence" value="ECO:0007669"/>
    <property type="project" value="InterPro"/>
</dbReference>
<evidence type="ECO:0000256" key="5">
    <source>
        <dbReference type="ARBA" id="ARBA00022857"/>
    </source>
</evidence>
<keyword evidence="18" id="KW-1185">Reference proteome</keyword>
<dbReference type="STRING" id="1265313.HRUBRA_01276"/>
<keyword evidence="11" id="KW-0520">NAD</keyword>
<dbReference type="PANTHER" id="PTHR42737">
    <property type="entry name" value="GLUTATHIONE REDUCTASE"/>
    <property type="match status" value="1"/>
</dbReference>
<evidence type="ECO:0000256" key="9">
    <source>
        <dbReference type="ARBA" id="ARBA00049142"/>
    </source>
</evidence>
<comment type="function">
    <text evidence="14">Catalyzes the reduction of glutathione disulfide (GSSG) to reduced glutathione (GSH).</text>
</comment>
<dbReference type="Gene3D" id="3.50.50.60">
    <property type="entry name" value="FAD/NAD(P)-binding domain"/>
    <property type="match status" value="2"/>
</dbReference>
<dbReference type="AlphaFoldDB" id="A0A095VRH7"/>